<feature type="transmembrane region" description="Helical" evidence="1">
    <location>
        <begin position="162"/>
        <end position="182"/>
    </location>
</feature>
<sequence>MLEDVLYEVLPVIGFAICASSVLVLVVMRRAADAFQFTPMLEDVLYEVLPVIGFAICASSVLVLVVMRRAADAFQFTVWFAAIDLLTGLATLYAGFYGIFSTIYGRTGEVTTPFKCLSEAVHVSLWLFLDMYNMMLLSLFCFDRLLFMVVPVSYIKASRLYLNWPFILFLGVVSGVLVTPAFSLSVESYRNESILIPAFCRLDFVTGWDYYDSHSRAMQWMPIGGMGCIALALVLFGIRALKQRWLYNWSEEAHHSKQLFVAAFLRCFLMTVAVNMPLLLVFTASNSMQLLELRDVLVR</sequence>
<feature type="transmembrane region" description="Helical" evidence="1">
    <location>
        <begin position="48"/>
        <end position="66"/>
    </location>
</feature>
<dbReference type="Proteomes" id="UP000050761">
    <property type="component" value="Unassembled WGS sequence"/>
</dbReference>
<dbReference type="EMBL" id="UZAH01027766">
    <property type="protein sequence ID" value="VDO94775.1"/>
    <property type="molecule type" value="Genomic_DNA"/>
</dbReference>
<evidence type="ECO:0000256" key="1">
    <source>
        <dbReference type="SAM" id="Phobius"/>
    </source>
</evidence>
<dbReference type="OrthoDB" id="5868556at2759"/>
<organism evidence="3 4">
    <name type="scientific">Heligmosomoides polygyrus</name>
    <name type="common">Parasitic roundworm</name>
    <dbReference type="NCBI Taxonomy" id="6339"/>
    <lineage>
        <taxon>Eukaryota</taxon>
        <taxon>Metazoa</taxon>
        <taxon>Ecdysozoa</taxon>
        <taxon>Nematoda</taxon>
        <taxon>Chromadorea</taxon>
        <taxon>Rhabditida</taxon>
        <taxon>Rhabditina</taxon>
        <taxon>Rhabditomorpha</taxon>
        <taxon>Strongyloidea</taxon>
        <taxon>Heligmosomidae</taxon>
        <taxon>Heligmosomoides</taxon>
    </lineage>
</organism>
<keyword evidence="3" id="KW-1185">Reference proteome</keyword>
<name>A0A183FX33_HELPZ</name>
<dbReference type="AlphaFoldDB" id="A0A183FX33"/>
<feature type="transmembrane region" description="Helical" evidence="1">
    <location>
        <begin position="78"/>
        <end position="100"/>
    </location>
</feature>
<protein>
    <submittedName>
        <fullName evidence="4">G_PROTEIN_RECEP_F1_2 domain-containing protein</fullName>
    </submittedName>
</protein>
<accession>A0A183FX33</accession>
<dbReference type="WBParaSite" id="HPBE_0001306701-mRNA-1">
    <property type="protein sequence ID" value="HPBE_0001306701-mRNA-1"/>
    <property type="gene ID" value="HPBE_0001306701"/>
</dbReference>
<feature type="transmembrane region" description="Helical" evidence="1">
    <location>
        <begin position="7"/>
        <end position="28"/>
    </location>
</feature>
<evidence type="ECO:0000313" key="3">
    <source>
        <dbReference type="Proteomes" id="UP000050761"/>
    </source>
</evidence>
<feature type="transmembrane region" description="Helical" evidence="1">
    <location>
        <begin position="259"/>
        <end position="282"/>
    </location>
</feature>
<feature type="transmembrane region" description="Helical" evidence="1">
    <location>
        <begin position="120"/>
        <end position="142"/>
    </location>
</feature>
<proteinExistence type="predicted"/>
<reference evidence="4" key="2">
    <citation type="submission" date="2019-09" db="UniProtKB">
        <authorList>
            <consortium name="WormBaseParasite"/>
        </authorList>
    </citation>
    <scope>IDENTIFICATION</scope>
</reference>
<gene>
    <name evidence="2" type="ORF">HPBE_LOCUS13068</name>
</gene>
<keyword evidence="1" id="KW-0812">Transmembrane</keyword>
<feature type="transmembrane region" description="Helical" evidence="1">
    <location>
        <begin position="217"/>
        <end position="238"/>
    </location>
</feature>
<keyword evidence="1" id="KW-1133">Transmembrane helix</keyword>
<keyword evidence="1" id="KW-0472">Membrane</keyword>
<evidence type="ECO:0000313" key="4">
    <source>
        <dbReference type="WBParaSite" id="HPBE_0001306701-mRNA-1"/>
    </source>
</evidence>
<evidence type="ECO:0000313" key="2">
    <source>
        <dbReference type="EMBL" id="VDO94775.1"/>
    </source>
</evidence>
<accession>A0A3P8DEV4</accession>
<reference evidence="2 3" key="1">
    <citation type="submission" date="2018-11" db="EMBL/GenBank/DDBJ databases">
        <authorList>
            <consortium name="Pathogen Informatics"/>
        </authorList>
    </citation>
    <scope>NUCLEOTIDE SEQUENCE [LARGE SCALE GENOMIC DNA]</scope>
</reference>